<proteinExistence type="predicted"/>
<dbReference type="GeneID" id="40085722"/>
<dbReference type="KEGG" id="vg:40085722"/>
<name>A0A218M3F7_9CAUD</name>
<dbReference type="RefSeq" id="YP_009609637.1">
    <property type="nucleotide sequence ID" value="NC_041997.1"/>
</dbReference>
<protein>
    <submittedName>
        <fullName evidence="1">Uncharacterized protein</fullName>
    </submittedName>
</protein>
<accession>A0A218M3F7</accession>
<evidence type="ECO:0000313" key="2">
    <source>
        <dbReference type="Proteomes" id="UP000224101"/>
    </source>
</evidence>
<dbReference type="Proteomes" id="UP000224101">
    <property type="component" value="Segment"/>
</dbReference>
<reference evidence="1 2" key="1">
    <citation type="submission" date="2017-08" db="EMBL/GenBank/DDBJ databases">
        <title>Characterization and complete genome sequence of novel bacteriophage infecting the causal agent of bacterial fruit blotch, Acidovorax citrulli.</title>
        <authorList>
            <person name="Midani A.R."/>
            <person name="Park S.-H."/>
            <person name="Choi T.-J."/>
        </authorList>
    </citation>
    <scope>NUCLEOTIDE SEQUENCE [LARGE SCALE GENOMIC DNA]</scope>
</reference>
<organism evidence="1 2">
    <name type="scientific">Acidovorax phage ACP17</name>
    <dbReference type="NCBI Taxonomy" id="2010329"/>
    <lineage>
        <taxon>Viruses</taxon>
        <taxon>Duplodnaviria</taxon>
        <taxon>Heunggongvirae</taxon>
        <taxon>Uroviricota</taxon>
        <taxon>Caudoviricetes</taxon>
        <taxon>Busanvirus</taxon>
        <taxon>Busanvirus ACP17</taxon>
    </lineage>
</organism>
<dbReference type="EMBL" id="KY979132">
    <property type="protein sequence ID" value="ASD50571.1"/>
    <property type="molecule type" value="Genomic_DNA"/>
</dbReference>
<sequence>MAHLKTLMVKGSWKHQDEQDACAASLAKKFKAKTFHSARQTFENKPRWAALMFSNPKSYDEAMEAINQMKGLCAMDICEIALHDYQHRFGVLKKSYGMAKAIQKFNEEAIGYVVSEAGVVAIQEAQ</sequence>
<keyword evidence="2" id="KW-1185">Reference proteome</keyword>
<evidence type="ECO:0000313" key="1">
    <source>
        <dbReference type="EMBL" id="ASD50571.1"/>
    </source>
</evidence>